<accession>A0A0F9MSM7</accession>
<gene>
    <name evidence="1" type="ORF">LCGC14_1347330</name>
</gene>
<dbReference type="AlphaFoldDB" id="A0A0F9MSM7"/>
<dbReference type="Gene3D" id="2.50.20.10">
    <property type="entry name" value="Lipoprotein localisation LolA/LolB/LppX"/>
    <property type="match status" value="1"/>
</dbReference>
<sequence>MKTITSVKSLALAVGLITSSGFLSAADLSAGDVINAGNLDQRLSDTFQGDGIDTLLTDIQQKLIRDEGLVITLKDPEPIRLGDDYLAATKKYSGGVSFNPDTRMMEGWKAGIPFPNVTEDTPNAAEKLIWNHNVAQPIKNYQDYSQFAYLFIDDDRGLERTQEWVLRRYYMKGRLGEADTVEGTDDVLWKQLLYATYPADIRGLGLFTVRYDSPKLDDSWAYIKSVRRTRRLSGGTWMDPIGGTDQLNDDIEIFNAHPTWYPEYKLLGKRKILVVANSSVTPWDVDASGNARFPTVDLDNAPYWNPKEQWEPREVWVVEAIAPPEHPYSKKVMYMDTEFPRFYMADVYDRKGEFWKWMNYSLRTIDTEDGDRGIVSMSGFTIDYQRRHATIFLNPIPKFNTPGVDGNDISLRQLEQAAVR</sequence>
<dbReference type="Pfam" id="PF07044">
    <property type="entry name" value="DUF1329"/>
    <property type="match status" value="1"/>
</dbReference>
<reference evidence="1" key="1">
    <citation type="journal article" date="2015" name="Nature">
        <title>Complex archaea that bridge the gap between prokaryotes and eukaryotes.</title>
        <authorList>
            <person name="Spang A."/>
            <person name="Saw J.H."/>
            <person name="Jorgensen S.L."/>
            <person name="Zaremba-Niedzwiedzka K."/>
            <person name="Martijn J."/>
            <person name="Lind A.E."/>
            <person name="van Eijk R."/>
            <person name="Schleper C."/>
            <person name="Guy L."/>
            <person name="Ettema T.J."/>
        </authorList>
    </citation>
    <scope>NUCLEOTIDE SEQUENCE</scope>
</reference>
<name>A0A0F9MSM7_9ZZZZ</name>
<evidence type="ECO:0008006" key="2">
    <source>
        <dbReference type="Google" id="ProtNLM"/>
    </source>
</evidence>
<dbReference type="InterPro" id="IPR010752">
    <property type="entry name" value="DUF1329"/>
</dbReference>
<proteinExistence type="predicted"/>
<evidence type="ECO:0000313" key="1">
    <source>
        <dbReference type="EMBL" id="KKM79695.1"/>
    </source>
</evidence>
<dbReference type="CDD" id="cd16329">
    <property type="entry name" value="LolA_like"/>
    <property type="match status" value="1"/>
</dbReference>
<comment type="caution">
    <text evidence="1">The sequence shown here is derived from an EMBL/GenBank/DDBJ whole genome shotgun (WGS) entry which is preliminary data.</text>
</comment>
<dbReference type="EMBL" id="LAZR01008299">
    <property type="protein sequence ID" value="KKM79695.1"/>
    <property type="molecule type" value="Genomic_DNA"/>
</dbReference>
<protein>
    <recommendedName>
        <fullName evidence="2">DUF1329 domain-containing protein</fullName>
    </recommendedName>
</protein>
<organism evidence="1">
    <name type="scientific">marine sediment metagenome</name>
    <dbReference type="NCBI Taxonomy" id="412755"/>
    <lineage>
        <taxon>unclassified sequences</taxon>
        <taxon>metagenomes</taxon>
        <taxon>ecological metagenomes</taxon>
    </lineage>
</organism>